<sequence>PKICFTYCKKICRTLFQLLPRLQAANLANRSAKRRMRSNTPNDIHSSNQIAVKKQATPTIFSHLEIPFHSEMRQDTEVK</sequence>
<gene>
    <name evidence="1" type="ORF">IRJ41_003619</name>
</gene>
<proteinExistence type="predicted"/>
<evidence type="ECO:0000313" key="1">
    <source>
        <dbReference type="EMBL" id="KAI7801290.1"/>
    </source>
</evidence>
<name>A0A9W7TQ71_TRIRA</name>
<evidence type="ECO:0000313" key="2">
    <source>
        <dbReference type="Proteomes" id="UP001059041"/>
    </source>
</evidence>
<comment type="caution">
    <text evidence="1">The sequence shown here is derived from an EMBL/GenBank/DDBJ whole genome shotgun (WGS) entry which is preliminary data.</text>
</comment>
<protein>
    <submittedName>
        <fullName evidence="1">Uncharacterized protein</fullName>
    </submittedName>
</protein>
<organism evidence="1 2">
    <name type="scientific">Triplophysa rosa</name>
    <name type="common">Cave loach</name>
    <dbReference type="NCBI Taxonomy" id="992332"/>
    <lineage>
        <taxon>Eukaryota</taxon>
        <taxon>Metazoa</taxon>
        <taxon>Chordata</taxon>
        <taxon>Craniata</taxon>
        <taxon>Vertebrata</taxon>
        <taxon>Euteleostomi</taxon>
        <taxon>Actinopterygii</taxon>
        <taxon>Neopterygii</taxon>
        <taxon>Teleostei</taxon>
        <taxon>Ostariophysi</taxon>
        <taxon>Cypriniformes</taxon>
        <taxon>Nemacheilidae</taxon>
        <taxon>Triplophysa</taxon>
    </lineage>
</organism>
<accession>A0A9W7TQ71</accession>
<dbReference type="AlphaFoldDB" id="A0A9W7TQ71"/>
<reference evidence="1" key="1">
    <citation type="submission" date="2021-02" db="EMBL/GenBank/DDBJ databases">
        <title>Comparative genomics reveals that relaxation of natural selection precedes convergent phenotypic evolution of cavefish.</title>
        <authorList>
            <person name="Peng Z."/>
        </authorList>
    </citation>
    <scope>NUCLEOTIDE SEQUENCE</scope>
    <source>
        <tissue evidence="1">Muscle</tissue>
    </source>
</reference>
<feature type="non-terminal residue" evidence="1">
    <location>
        <position position="1"/>
    </location>
</feature>
<dbReference type="EMBL" id="JAFHDT010000013">
    <property type="protein sequence ID" value="KAI7801290.1"/>
    <property type="molecule type" value="Genomic_DNA"/>
</dbReference>
<dbReference type="Proteomes" id="UP001059041">
    <property type="component" value="Linkage Group LG13"/>
</dbReference>
<feature type="non-terminal residue" evidence="1">
    <location>
        <position position="79"/>
    </location>
</feature>
<keyword evidence="2" id="KW-1185">Reference proteome</keyword>